<proteinExistence type="predicted"/>
<evidence type="ECO:0000256" key="1">
    <source>
        <dbReference type="SAM" id="Phobius"/>
    </source>
</evidence>
<keyword evidence="1" id="KW-1133">Transmembrane helix</keyword>
<feature type="transmembrane region" description="Helical" evidence="1">
    <location>
        <begin position="114"/>
        <end position="135"/>
    </location>
</feature>
<dbReference type="EMBL" id="FRDI01000003">
    <property type="protein sequence ID" value="SHN57539.1"/>
    <property type="molecule type" value="Genomic_DNA"/>
</dbReference>
<evidence type="ECO:0000313" key="2">
    <source>
        <dbReference type="EMBL" id="SHN57539.1"/>
    </source>
</evidence>
<evidence type="ECO:0008006" key="4">
    <source>
        <dbReference type="Google" id="ProtNLM"/>
    </source>
</evidence>
<name>A0A1M7SGD9_9BACT</name>
<dbReference type="RefSeq" id="WP_072696592.1">
    <property type="nucleotide sequence ID" value="NZ_FRDI01000003.1"/>
</dbReference>
<feature type="transmembrane region" description="Helical" evidence="1">
    <location>
        <begin position="165"/>
        <end position="191"/>
    </location>
</feature>
<keyword evidence="1" id="KW-0472">Membrane</keyword>
<feature type="transmembrane region" description="Helical" evidence="1">
    <location>
        <begin position="28"/>
        <end position="52"/>
    </location>
</feature>
<accession>A0A1M7SGD9</accession>
<dbReference type="STRING" id="1121455.SAMN02745728_00917"/>
<feature type="transmembrane region" description="Helical" evidence="1">
    <location>
        <begin position="212"/>
        <end position="235"/>
    </location>
</feature>
<feature type="transmembrane region" description="Helical" evidence="1">
    <location>
        <begin position="241"/>
        <end position="266"/>
    </location>
</feature>
<feature type="transmembrane region" description="Helical" evidence="1">
    <location>
        <begin position="72"/>
        <end position="94"/>
    </location>
</feature>
<dbReference type="OrthoDB" id="7472950at2"/>
<evidence type="ECO:0000313" key="3">
    <source>
        <dbReference type="Proteomes" id="UP000186469"/>
    </source>
</evidence>
<sequence>MTGVQTDNSRNFILSVFSHIKTVLLNKAMFFIAIILGMAIVFTAIGIMLQILTSEHSIIPFNELTRLITFSILVFIGALLPLSAIIYASFLTLIDQNTSLGEAFSHSLSHIGSLLKLAIIIGIACVIIGSILFNYREMQGFSFRPVVVIIKGILKMTSHIMNNTLIWIAIWVIPIIIIYCRWFVIFPVCILENKKTIDTFGRSRQLTKGYRLYIFAIILILFIIQTIVVMALQHIQISSNLSFLLVNILGNLGYFLILLITTCVYYELRLRKEPEELNALIKNNYYYK</sequence>
<gene>
    <name evidence="2" type="ORF">SAMN02745728_00917</name>
</gene>
<keyword evidence="1" id="KW-0812">Transmembrane</keyword>
<organism evidence="2 3">
    <name type="scientific">Desulfovibrio litoralis DSM 11393</name>
    <dbReference type="NCBI Taxonomy" id="1121455"/>
    <lineage>
        <taxon>Bacteria</taxon>
        <taxon>Pseudomonadati</taxon>
        <taxon>Thermodesulfobacteriota</taxon>
        <taxon>Desulfovibrionia</taxon>
        <taxon>Desulfovibrionales</taxon>
        <taxon>Desulfovibrionaceae</taxon>
        <taxon>Desulfovibrio</taxon>
    </lineage>
</organism>
<reference evidence="2 3" key="1">
    <citation type="submission" date="2016-12" db="EMBL/GenBank/DDBJ databases">
        <authorList>
            <person name="Song W.-J."/>
            <person name="Kurnit D.M."/>
        </authorList>
    </citation>
    <scope>NUCLEOTIDE SEQUENCE [LARGE SCALE GENOMIC DNA]</scope>
    <source>
        <strain evidence="2 3">DSM 11393</strain>
    </source>
</reference>
<keyword evidence="3" id="KW-1185">Reference proteome</keyword>
<dbReference type="AlphaFoldDB" id="A0A1M7SGD9"/>
<protein>
    <recommendedName>
        <fullName evidence="4">Membrane domain of glycerophosphoryl diester phosphodiesterase</fullName>
    </recommendedName>
</protein>
<dbReference type="Proteomes" id="UP000186469">
    <property type="component" value="Unassembled WGS sequence"/>
</dbReference>